<dbReference type="InterPro" id="IPR020094">
    <property type="entry name" value="TruA/RsuA/RluB/E/F_N"/>
</dbReference>
<dbReference type="InterPro" id="IPR018496">
    <property type="entry name" value="PsdUridine_synth_RsuA/RluB_CS"/>
</dbReference>
<organism evidence="7 8">
    <name type="scientific">Clostridium sulfidigenes</name>
    <dbReference type="NCBI Taxonomy" id="318464"/>
    <lineage>
        <taxon>Bacteria</taxon>
        <taxon>Bacillati</taxon>
        <taxon>Bacillota</taxon>
        <taxon>Clostridia</taxon>
        <taxon>Eubacteriales</taxon>
        <taxon>Clostridiaceae</taxon>
        <taxon>Clostridium</taxon>
    </lineage>
</organism>
<dbReference type="SUPFAM" id="SSF55120">
    <property type="entry name" value="Pseudouridine synthase"/>
    <property type="match status" value="1"/>
</dbReference>
<dbReference type="GO" id="GO:0000455">
    <property type="term" value="P:enzyme-directed rRNA pseudouridine synthesis"/>
    <property type="evidence" value="ECO:0007669"/>
    <property type="project" value="UniProtKB-ARBA"/>
</dbReference>
<evidence type="ECO:0000313" key="7">
    <source>
        <dbReference type="EMBL" id="KEZ86293.1"/>
    </source>
</evidence>
<dbReference type="PROSITE" id="PS01149">
    <property type="entry name" value="PSI_RSU"/>
    <property type="match status" value="1"/>
</dbReference>
<dbReference type="Gene3D" id="3.30.70.580">
    <property type="entry name" value="Pseudouridine synthase I, catalytic domain, N-terminal subdomain"/>
    <property type="match status" value="1"/>
</dbReference>
<dbReference type="InterPro" id="IPR006145">
    <property type="entry name" value="PsdUridine_synth_RsuA/RluA"/>
</dbReference>
<dbReference type="GO" id="GO:0120159">
    <property type="term" value="F:rRNA pseudouridine synthase activity"/>
    <property type="evidence" value="ECO:0007669"/>
    <property type="project" value="UniProtKB-ARBA"/>
</dbReference>
<comment type="similarity">
    <text evidence="1 5">Belongs to the pseudouridine synthase RsuA family.</text>
</comment>
<evidence type="ECO:0000259" key="6">
    <source>
        <dbReference type="SMART" id="SM00363"/>
    </source>
</evidence>
<comment type="caution">
    <text evidence="7">The sequence shown here is derived from an EMBL/GenBank/DDBJ whole genome shotgun (WGS) entry which is preliminary data.</text>
</comment>
<dbReference type="CDD" id="cd00165">
    <property type="entry name" value="S4"/>
    <property type="match status" value="1"/>
</dbReference>
<dbReference type="Gene3D" id="3.10.290.10">
    <property type="entry name" value="RNA-binding S4 domain"/>
    <property type="match status" value="1"/>
</dbReference>
<accession>A0A084JBF9</accession>
<dbReference type="EMBL" id="JPMD01000024">
    <property type="protein sequence ID" value="KEZ86293.1"/>
    <property type="molecule type" value="Genomic_DNA"/>
</dbReference>
<evidence type="ECO:0000256" key="2">
    <source>
        <dbReference type="ARBA" id="ARBA00022884"/>
    </source>
</evidence>
<dbReference type="InterPro" id="IPR042092">
    <property type="entry name" value="PsdUridine_s_RsuA/RluB/E/F_cat"/>
</dbReference>
<keyword evidence="3 5" id="KW-0413">Isomerase</keyword>
<evidence type="ECO:0000313" key="8">
    <source>
        <dbReference type="Proteomes" id="UP000028542"/>
    </source>
</evidence>
<dbReference type="AlphaFoldDB" id="A0A084JBF9"/>
<keyword evidence="8" id="KW-1185">Reference proteome</keyword>
<dbReference type="PANTHER" id="PTHR47683">
    <property type="entry name" value="PSEUDOURIDINE SYNTHASE FAMILY PROTEIN-RELATED"/>
    <property type="match status" value="1"/>
</dbReference>
<protein>
    <recommendedName>
        <fullName evidence="5">Pseudouridine synthase</fullName>
        <ecNumber evidence="5">5.4.99.-</ecNumber>
    </recommendedName>
</protein>
<dbReference type="PANTHER" id="PTHR47683:SF2">
    <property type="entry name" value="RNA-BINDING S4 DOMAIN-CONTAINING PROTEIN"/>
    <property type="match status" value="1"/>
</dbReference>
<dbReference type="Pfam" id="PF01479">
    <property type="entry name" value="S4"/>
    <property type="match status" value="1"/>
</dbReference>
<name>A0A084JBF9_9CLOT</name>
<dbReference type="FunFam" id="3.10.290.10:FF:000003">
    <property type="entry name" value="Pseudouridine synthase"/>
    <property type="match status" value="1"/>
</dbReference>
<dbReference type="InterPro" id="IPR020103">
    <property type="entry name" value="PsdUridine_synth_cat_dom_sf"/>
</dbReference>
<dbReference type="FunFam" id="3.30.70.1560:FF:000001">
    <property type="entry name" value="Pseudouridine synthase"/>
    <property type="match status" value="1"/>
</dbReference>
<dbReference type="PROSITE" id="PS50889">
    <property type="entry name" value="S4"/>
    <property type="match status" value="1"/>
</dbReference>
<evidence type="ECO:0000256" key="3">
    <source>
        <dbReference type="ARBA" id="ARBA00023235"/>
    </source>
</evidence>
<proteinExistence type="inferred from homology"/>
<feature type="domain" description="RNA-binding S4" evidence="6">
    <location>
        <begin position="3"/>
        <end position="62"/>
    </location>
</feature>
<dbReference type="GO" id="GO:0005829">
    <property type="term" value="C:cytosol"/>
    <property type="evidence" value="ECO:0007669"/>
    <property type="project" value="UniProtKB-ARBA"/>
</dbReference>
<dbReference type="SMART" id="SM00363">
    <property type="entry name" value="S4"/>
    <property type="match status" value="1"/>
</dbReference>
<dbReference type="SUPFAM" id="SSF55174">
    <property type="entry name" value="Alpha-L RNA-binding motif"/>
    <property type="match status" value="1"/>
</dbReference>
<sequence length="242" mass="27561">MEERLQKYMARCGVASRRKCEEIILSNRVKVDGDIVKELGTKIDSRVNEVRVDDKVIKPEEKKIYIALNKPTGYISSVKDDRGRKTLLDIVKVDERIYPIGRLDYDTSGLILLTNDGEVYNNVMHPRVSINKTYIAIVKGIINDDEIHKFEKGIDIGDYITAPGRCEVLKKYKNSCEVAITIHEGKNRQVRRMGEAIGHPVVSLKRVSIGEIKLDTGLKEGQWRYLSEIEIQYLKNGGDKNV</sequence>
<dbReference type="GO" id="GO:0003723">
    <property type="term" value="F:RNA binding"/>
    <property type="evidence" value="ECO:0007669"/>
    <property type="project" value="UniProtKB-KW"/>
</dbReference>
<evidence type="ECO:0000256" key="5">
    <source>
        <dbReference type="RuleBase" id="RU003887"/>
    </source>
</evidence>
<dbReference type="InterPro" id="IPR036986">
    <property type="entry name" value="S4_RNA-bd_sf"/>
</dbReference>
<gene>
    <name evidence="7" type="ORF">IO99_10495</name>
</gene>
<keyword evidence="2 4" id="KW-0694">RNA-binding</keyword>
<dbReference type="Gene3D" id="3.30.70.1560">
    <property type="entry name" value="Alpha-L RNA-binding motif"/>
    <property type="match status" value="1"/>
</dbReference>
<dbReference type="Proteomes" id="UP000028542">
    <property type="component" value="Unassembled WGS sequence"/>
</dbReference>
<dbReference type="CDD" id="cd02870">
    <property type="entry name" value="PseudoU_synth_RsuA_like"/>
    <property type="match status" value="1"/>
</dbReference>
<dbReference type="NCBIfam" id="TIGR00093">
    <property type="entry name" value="pseudouridine synthase"/>
    <property type="match status" value="1"/>
</dbReference>
<dbReference type="eggNOG" id="COG1187">
    <property type="taxonomic scope" value="Bacteria"/>
</dbReference>
<dbReference type="STRING" id="318464.IO99_10495"/>
<dbReference type="InterPro" id="IPR002942">
    <property type="entry name" value="S4_RNA-bd"/>
</dbReference>
<dbReference type="InterPro" id="IPR000748">
    <property type="entry name" value="PsdUridine_synth_RsuA/RluB/E/F"/>
</dbReference>
<evidence type="ECO:0000256" key="4">
    <source>
        <dbReference type="PROSITE-ProRule" id="PRU00182"/>
    </source>
</evidence>
<dbReference type="RefSeq" id="WP_035132966.1">
    <property type="nucleotide sequence ID" value="NZ_JPMD01000024.1"/>
</dbReference>
<dbReference type="EC" id="5.4.99.-" evidence="5"/>
<reference evidence="7 8" key="1">
    <citation type="submission" date="2014-07" db="EMBL/GenBank/DDBJ databases">
        <title>Draft genome of Clostridium sulfidigenes 113A isolated from sediments associated with methane hydrate from Krishna Godavari basin.</title>
        <authorList>
            <person name="Honkalas V.S."/>
            <person name="Dabir A.P."/>
            <person name="Arora P."/>
            <person name="Dhakephalkar P.K."/>
        </authorList>
    </citation>
    <scope>NUCLEOTIDE SEQUENCE [LARGE SCALE GENOMIC DNA]</scope>
    <source>
        <strain evidence="7 8">113A</strain>
    </source>
</reference>
<dbReference type="InterPro" id="IPR050343">
    <property type="entry name" value="RsuA_PseudoU_synthase"/>
</dbReference>
<dbReference type="Pfam" id="PF00849">
    <property type="entry name" value="PseudoU_synth_2"/>
    <property type="match status" value="1"/>
</dbReference>
<evidence type="ECO:0000256" key="1">
    <source>
        <dbReference type="ARBA" id="ARBA00008348"/>
    </source>
</evidence>